<evidence type="ECO:0000313" key="4">
    <source>
        <dbReference type="EMBL" id="OIR00354.1"/>
    </source>
</evidence>
<protein>
    <submittedName>
        <fullName evidence="4">Response regulator PleD</fullName>
    </submittedName>
</protein>
<dbReference type="NCBIfam" id="TIGR00254">
    <property type="entry name" value="GGDEF"/>
    <property type="match status" value="1"/>
</dbReference>
<dbReference type="AlphaFoldDB" id="A0A1J5RWZ8"/>
<gene>
    <name evidence="4" type="primary">pleD_17</name>
    <name evidence="4" type="ORF">GALL_176070</name>
</gene>
<keyword evidence="1" id="KW-0597">Phosphoprotein</keyword>
<dbReference type="SUPFAM" id="SSF55073">
    <property type="entry name" value="Nucleotide cyclase"/>
    <property type="match status" value="1"/>
</dbReference>
<name>A0A1J5RWZ8_9ZZZZ</name>
<dbReference type="Pfam" id="PF00072">
    <property type="entry name" value="Response_reg"/>
    <property type="match status" value="1"/>
</dbReference>
<evidence type="ECO:0000256" key="1">
    <source>
        <dbReference type="ARBA" id="ARBA00022553"/>
    </source>
</evidence>
<dbReference type="Pfam" id="PF00990">
    <property type="entry name" value="GGDEF"/>
    <property type="match status" value="1"/>
</dbReference>
<evidence type="ECO:0000259" key="2">
    <source>
        <dbReference type="PROSITE" id="PS50110"/>
    </source>
</evidence>
<dbReference type="InterPro" id="IPR000160">
    <property type="entry name" value="GGDEF_dom"/>
</dbReference>
<evidence type="ECO:0000259" key="3">
    <source>
        <dbReference type="PROSITE" id="PS50887"/>
    </source>
</evidence>
<reference evidence="4" key="1">
    <citation type="submission" date="2016-10" db="EMBL/GenBank/DDBJ databases">
        <title>Sequence of Gallionella enrichment culture.</title>
        <authorList>
            <person name="Poehlein A."/>
            <person name="Muehling M."/>
            <person name="Daniel R."/>
        </authorList>
    </citation>
    <scope>NUCLEOTIDE SEQUENCE</scope>
</reference>
<dbReference type="InterPro" id="IPR050595">
    <property type="entry name" value="Bact_response_regulator"/>
</dbReference>
<dbReference type="InterPro" id="IPR029787">
    <property type="entry name" value="Nucleotide_cyclase"/>
</dbReference>
<dbReference type="InterPro" id="IPR001789">
    <property type="entry name" value="Sig_transdc_resp-reg_receiver"/>
</dbReference>
<dbReference type="SMART" id="SM00448">
    <property type="entry name" value="REC"/>
    <property type="match status" value="1"/>
</dbReference>
<feature type="domain" description="GGDEF" evidence="3">
    <location>
        <begin position="324"/>
        <end position="443"/>
    </location>
</feature>
<dbReference type="EMBL" id="MLJW01000096">
    <property type="protein sequence ID" value="OIR00354.1"/>
    <property type="molecule type" value="Genomic_DNA"/>
</dbReference>
<dbReference type="InterPro" id="IPR011006">
    <property type="entry name" value="CheY-like_superfamily"/>
</dbReference>
<dbReference type="InterPro" id="IPR043128">
    <property type="entry name" value="Rev_trsase/Diguanyl_cyclase"/>
</dbReference>
<feature type="domain" description="Response regulatory" evidence="2">
    <location>
        <begin position="6"/>
        <end position="122"/>
    </location>
</feature>
<dbReference type="GO" id="GO:0000160">
    <property type="term" value="P:phosphorelay signal transduction system"/>
    <property type="evidence" value="ECO:0007669"/>
    <property type="project" value="InterPro"/>
</dbReference>
<dbReference type="PANTHER" id="PTHR44591:SF23">
    <property type="entry name" value="CHEY SUBFAMILY"/>
    <property type="match status" value="1"/>
</dbReference>
<dbReference type="Gene3D" id="3.40.50.2300">
    <property type="match status" value="2"/>
</dbReference>
<proteinExistence type="predicted"/>
<dbReference type="SUPFAM" id="SSF52172">
    <property type="entry name" value="CheY-like"/>
    <property type="match status" value="2"/>
</dbReference>
<comment type="caution">
    <text evidence="4">The sequence shown here is derived from an EMBL/GenBank/DDBJ whole genome shotgun (WGS) entry which is preliminary data.</text>
</comment>
<dbReference type="PROSITE" id="PS50887">
    <property type="entry name" value="GGDEF"/>
    <property type="match status" value="1"/>
</dbReference>
<dbReference type="SMART" id="SM00267">
    <property type="entry name" value="GGDEF"/>
    <property type="match status" value="1"/>
</dbReference>
<dbReference type="Gene3D" id="3.30.70.270">
    <property type="match status" value="1"/>
</dbReference>
<dbReference type="PANTHER" id="PTHR44591">
    <property type="entry name" value="STRESS RESPONSE REGULATOR PROTEIN 1"/>
    <property type="match status" value="1"/>
</dbReference>
<sequence>MIHLANILIASDDAAFCQTLLRMVRGYGYVGDVVSSLNEAMNSTRNEHPDLLLLGPTLTGGTALDLARALRLDPVCQDIPLCLLAAACTPDEKRAALEAGIDDVVTAPWSDDKLLAHLRPLVRIATMYVELQQRAGAAHAMGIAAAAAVPPLALPERCSLLLVGADLPALQAALDGDAVARAADPFVAEALLDDNSFDAAILALPAQTDDSRVQPYLDLCAQLRNNPRLFNLPVVVVSDAAAFDEATAYRHGVSAFFPERFDRDDLRVTVQSLVRRQRLRWAIRQAIAGTQAEAALDQGTTAYSRAFFDRYLADRLDFAARHGRHLALMFFRVPDIEGVRQRFGDEAAAHLRLQVSQWIISLLRGEDLTARTDENEFCVVLPDTPRDEAAIVMHRIAGVLAYTDFAVKDVYQPVKVWVRVGASDYHPGDDVAALVGRAHREMQ</sequence>
<dbReference type="PROSITE" id="PS50110">
    <property type="entry name" value="RESPONSE_REGULATORY"/>
    <property type="match status" value="1"/>
</dbReference>
<accession>A0A1J5RWZ8</accession>
<organism evidence="4">
    <name type="scientific">mine drainage metagenome</name>
    <dbReference type="NCBI Taxonomy" id="410659"/>
    <lineage>
        <taxon>unclassified sequences</taxon>
        <taxon>metagenomes</taxon>
        <taxon>ecological metagenomes</taxon>
    </lineage>
</organism>